<accession>A0A8J3W040</accession>
<dbReference type="Pfam" id="PF00126">
    <property type="entry name" value="HTH_1"/>
    <property type="match status" value="1"/>
</dbReference>
<evidence type="ECO:0000256" key="2">
    <source>
        <dbReference type="ARBA" id="ARBA00023015"/>
    </source>
</evidence>
<dbReference type="SUPFAM" id="SSF46785">
    <property type="entry name" value="Winged helix' DNA-binding domain"/>
    <property type="match status" value="1"/>
</dbReference>
<proteinExistence type="inferred from homology"/>
<evidence type="ECO:0000313" key="6">
    <source>
        <dbReference type="EMBL" id="GIH71147.1"/>
    </source>
</evidence>
<keyword evidence="4" id="KW-0804">Transcription</keyword>
<dbReference type="GO" id="GO:0003700">
    <property type="term" value="F:DNA-binding transcription factor activity"/>
    <property type="evidence" value="ECO:0007669"/>
    <property type="project" value="InterPro"/>
</dbReference>
<evidence type="ECO:0000256" key="4">
    <source>
        <dbReference type="ARBA" id="ARBA00023163"/>
    </source>
</evidence>
<evidence type="ECO:0000256" key="1">
    <source>
        <dbReference type="ARBA" id="ARBA00009437"/>
    </source>
</evidence>
<dbReference type="PANTHER" id="PTHR30126:SF39">
    <property type="entry name" value="HTH-TYPE TRANSCRIPTIONAL REGULATOR CYSL"/>
    <property type="match status" value="1"/>
</dbReference>
<protein>
    <submittedName>
        <fullName evidence="6">Transcriptional regulator</fullName>
    </submittedName>
</protein>
<dbReference type="InterPro" id="IPR036388">
    <property type="entry name" value="WH-like_DNA-bd_sf"/>
</dbReference>
<dbReference type="GO" id="GO:0000976">
    <property type="term" value="F:transcription cis-regulatory region binding"/>
    <property type="evidence" value="ECO:0007669"/>
    <property type="project" value="TreeGrafter"/>
</dbReference>
<evidence type="ECO:0000256" key="3">
    <source>
        <dbReference type="ARBA" id="ARBA00023125"/>
    </source>
</evidence>
<dbReference type="InterPro" id="IPR000847">
    <property type="entry name" value="LysR_HTH_N"/>
</dbReference>
<organism evidence="6 7">
    <name type="scientific">Sphaerimonospora thailandensis</name>
    <dbReference type="NCBI Taxonomy" id="795644"/>
    <lineage>
        <taxon>Bacteria</taxon>
        <taxon>Bacillati</taxon>
        <taxon>Actinomycetota</taxon>
        <taxon>Actinomycetes</taxon>
        <taxon>Streptosporangiales</taxon>
        <taxon>Streptosporangiaceae</taxon>
        <taxon>Sphaerimonospora</taxon>
    </lineage>
</organism>
<dbReference type="Gene3D" id="3.40.190.10">
    <property type="entry name" value="Periplasmic binding protein-like II"/>
    <property type="match status" value="2"/>
</dbReference>
<dbReference type="AlphaFoldDB" id="A0A8J3W040"/>
<evidence type="ECO:0000313" key="7">
    <source>
        <dbReference type="Proteomes" id="UP000610966"/>
    </source>
</evidence>
<sequence>MTVRWPDLDSLELLLLVAEQGSLGKAAKLHGITQASASRRLDTLERELGVPLLHRSTTGSRLTPQGQVVIDWARATLAAAGDLLEGVQALRRRRDVSVRVAASMTIAEYLMPGWLVALRRALPEVEVGLRVVNSNVVCQMVQEGEIDVGFVESPSVPQGLTGYHVAQDRLVVVVAPRHPWAARRGAPLEVADLASTPLVVREPGSGTRYTLDRVLAGWEVAAPALELSSNAAVKVAVETGVAPAVLSVLAVAAELREGRLIEVPVRGLDLRRALSAVWRGRTRLAGPAAELVRLAATSRAES</sequence>
<dbReference type="Proteomes" id="UP000610966">
    <property type="component" value="Unassembled WGS sequence"/>
</dbReference>
<keyword evidence="2" id="KW-0805">Transcription regulation</keyword>
<dbReference type="RefSeq" id="WP_204016843.1">
    <property type="nucleotide sequence ID" value="NZ_BOOG01000030.1"/>
</dbReference>
<name>A0A8J3W040_9ACTN</name>
<dbReference type="EMBL" id="BOOG01000030">
    <property type="protein sequence ID" value="GIH71147.1"/>
    <property type="molecule type" value="Genomic_DNA"/>
</dbReference>
<dbReference type="Pfam" id="PF03466">
    <property type="entry name" value="LysR_substrate"/>
    <property type="match status" value="1"/>
</dbReference>
<dbReference type="Gene3D" id="1.10.10.10">
    <property type="entry name" value="Winged helix-like DNA-binding domain superfamily/Winged helix DNA-binding domain"/>
    <property type="match status" value="1"/>
</dbReference>
<dbReference type="SUPFAM" id="SSF53850">
    <property type="entry name" value="Periplasmic binding protein-like II"/>
    <property type="match status" value="1"/>
</dbReference>
<comment type="caution">
    <text evidence="6">The sequence shown here is derived from an EMBL/GenBank/DDBJ whole genome shotgun (WGS) entry which is preliminary data.</text>
</comment>
<dbReference type="InterPro" id="IPR005119">
    <property type="entry name" value="LysR_subst-bd"/>
</dbReference>
<comment type="similarity">
    <text evidence="1">Belongs to the LysR transcriptional regulatory family.</text>
</comment>
<keyword evidence="3" id="KW-0238">DNA-binding</keyword>
<evidence type="ECO:0000259" key="5">
    <source>
        <dbReference type="PROSITE" id="PS50931"/>
    </source>
</evidence>
<dbReference type="PROSITE" id="PS50931">
    <property type="entry name" value="HTH_LYSR"/>
    <property type="match status" value="1"/>
</dbReference>
<feature type="domain" description="HTH lysR-type" evidence="5">
    <location>
        <begin position="6"/>
        <end position="63"/>
    </location>
</feature>
<dbReference type="PANTHER" id="PTHR30126">
    <property type="entry name" value="HTH-TYPE TRANSCRIPTIONAL REGULATOR"/>
    <property type="match status" value="1"/>
</dbReference>
<reference evidence="6" key="1">
    <citation type="submission" date="2021-01" db="EMBL/GenBank/DDBJ databases">
        <title>Whole genome shotgun sequence of Sphaerimonospora thailandensis NBRC 107569.</title>
        <authorList>
            <person name="Komaki H."/>
            <person name="Tamura T."/>
        </authorList>
    </citation>
    <scope>NUCLEOTIDE SEQUENCE</scope>
    <source>
        <strain evidence="6">NBRC 107569</strain>
    </source>
</reference>
<gene>
    <name evidence="6" type="ORF">Mth01_34000</name>
</gene>
<keyword evidence="7" id="KW-1185">Reference proteome</keyword>
<dbReference type="InterPro" id="IPR036390">
    <property type="entry name" value="WH_DNA-bd_sf"/>
</dbReference>